<sequence length="128" mass="14836">MKDKPPCSRVSLHFNRLLESLLKIHFRRFHVDLLVSHMAFSSSITHSSHLWSISNSNATINTVITRCAESVFVYDDEDDGQEKFTSLVALHRLRVSFDGYSFAFNEHKLGFQKTKHQPLNFKHPFESV</sequence>
<dbReference type="AlphaFoldDB" id="A0AAD8K2V2"/>
<reference evidence="1" key="1">
    <citation type="journal article" date="2023" name="bioRxiv">
        <title>Improved chromosome-level genome assembly for marigold (Tagetes erecta).</title>
        <authorList>
            <person name="Jiang F."/>
            <person name="Yuan L."/>
            <person name="Wang S."/>
            <person name="Wang H."/>
            <person name="Xu D."/>
            <person name="Wang A."/>
            <person name="Fan W."/>
        </authorList>
    </citation>
    <scope>NUCLEOTIDE SEQUENCE</scope>
    <source>
        <strain evidence="1">WSJ</strain>
        <tissue evidence="1">Leaf</tissue>
    </source>
</reference>
<dbReference type="EMBL" id="JAUHHV010000008">
    <property type="protein sequence ID" value="KAK1414763.1"/>
    <property type="molecule type" value="Genomic_DNA"/>
</dbReference>
<proteinExistence type="predicted"/>
<keyword evidence="2" id="KW-1185">Reference proteome</keyword>
<comment type="caution">
    <text evidence="1">The sequence shown here is derived from an EMBL/GenBank/DDBJ whole genome shotgun (WGS) entry which is preliminary data.</text>
</comment>
<accession>A0AAD8K2V2</accession>
<evidence type="ECO:0000313" key="1">
    <source>
        <dbReference type="EMBL" id="KAK1414763.1"/>
    </source>
</evidence>
<evidence type="ECO:0000313" key="2">
    <source>
        <dbReference type="Proteomes" id="UP001229421"/>
    </source>
</evidence>
<gene>
    <name evidence="1" type="ORF">QVD17_30519</name>
</gene>
<protein>
    <submittedName>
        <fullName evidence="1">Uncharacterized protein</fullName>
    </submittedName>
</protein>
<organism evidence="1 2">
    <name type="scientific">Tagetes erecta</name>
    <name type="common">African marigold</name>
    <dbReference type="NCBI Taxonomy" id="13708"/>
    <lineage>
        <taxon>Eukaryota</taxon>
        <taxon>Viridiplantae</taxon>
        <taxon>Streptophyta</taxon>
        <taxon>Embryophyta</taxon>
        <taxon>Tracheophyta</taxon>
        <taxon>Spermatophyta</taxon>
        <taxon>Magnoliopsida</taxon>
        <taxon>eudicotyledons</taxon>
        <taxon>Gunneridae</taxon>
        <taxon>Pentapetalae</taxon>
        <taxon>asterids</taxon>
        <taxon>campanulids</taxon>
        <taxon>Asterales</taxon>
        <taxon>Asteraceae</taxon>
        <taxon>Asteroideae</taxon>
        <taxon>Heliantheae alliance</taxon>
        <taxon>Tageteae</taxon>
        <taxon>Tagetes</taxon>
    </lineage>
</organism>
<dbReference type="Proteomes" id="UP001229421">
    <property type="component" value="Unassembled WGS sequence"/>
</dbReference>
<name>A0AAD8K2V2_TARER</name>